<dbReference type="KEGG" id="tps:THAPSDRAFT_10499"/>
<keyword evidence="3" id="KW-1185">Reference proteome</keyword>
<accession>B8LCU3</accession>
<dbReference type="GeneID" id="7442599"/>
<gene>
    <name evidence="2" type="ORF">THAPSDRAFT_10499</name>
</gene>
<feature type="compositionally biased region" description="Basic and acidic residues" evidence="1">
    <location>
        <begin position="333"/>
        <end position="342"/>
    </location>
</feature>
<dbReference type="AlphaFoldDB" id="B8LCU3"/>
<organism evidence="2 3">
    <name type="scientific">Thalassiosira pseudonana</name>
    <name type="common">Marine diatom</name>
    <name type="synonym">Cyclotella nana</name>
    <dbReference type="NCBI Taxonomy" id="35128"/>
    <lineage>
        <taxon>Eukaryota</taxon>
        <taxon>Sar</taxon>
        <taxon>Stramenopiles</taxon>
        <taxon>Ochrophyta</taxon>
        <taxon>Bacillariophyta</taxon>
        <taxon>Coscinodiscophyceae</taxon>
        <taxon>Thalassiosirophycidae</taxon>
        <taxon>Thalassiosirales</taxon>
        <taxon>Thalassiosiraceae</taxon>
        <taxon>Thalassiosira</taxon>
    </lineage>
</organism>
<proteinExistence type="predicted"/>
<feature type="compositionally biased region" description="Basic and acidic residues" evidence="1">
    <location>
        <begin position="358"/>
        <end position="374"/>
    </location>
</feature>
<dbReference type="EMBL" id="DS999418">
    <property type="protein sequence ID" value="EED86826.1"/>
    <property type="molecule type" value="Genomic_DNA"/>
</dbReference>
<evidence type="ECO:0000313" key="3">
    <source>
        <dbReference type="Proteomes" id="UP000001449"/>
    </source>
</evidence>
<protein>
    <submittedName>
        <fullName evidence="2">Uncharacterized protein</fullName>
    </submittedName>
</protein>
<name>B8LCU3_THAPS</name>
<dbReference type="PaxDb" id="35128-Thaps10499"/>
<dbReference type="PANTHER" id="PTHR35213:SF3">
    <property type="entry name" value="MYB-LIKE DOMAIN-CONTAINING PROTEIN"/>
    <property type="match status" value="1"/>
</dbReference>
<dbReference type="eggNOG" id="ENOG502QPS9">
    <property type="taxonomic scope" value="Eukaryota"/>
</dbReference>
<dbReference type="InParanoid" id="B8LCU3"/>
<sequence length="374" mass="42678">MEDAYHHVHENAGVTHHDVAEPSPAMQHPGEHVDADASTAATAAAAIDATQASTLQPWQQRRGKWHPEEEAYIDRIIVEFRAGLLPLEDGTTLRDFLSKLLKCDPMRITKKFEGGNKLRKQTFRASHHNVDEAALHQMRMELQVLESKFMERLERSQSNSPQAVADRALAEERRAQGCDLVDLYKKCLLEHPDGFGERGSSKRVKLESAVGAGDRGSSADAEALIGNNNGMMDPMQQIYHLQQLLHQLQHTSTPESQKLQNDYNHNIAMSNLISIQRMHLDAKYKLIDMEYQLGEMRQKNDERLDHQEELVRGVREDYDALGRQLVEMRAEIDSKYGRKEQQQQEEEEQKMEEAAAYGDKEEDGKEDKDELLMV</sequence>
<dbReference type="RefSeq" id="XP_002296842.1">
    <property type="nucleotide sequence ID" value="XM_002296806.1"/>
</dbReference>
<dbReference type="HOGENOM" id="CLU_740800_0_0_1"/>
<feature type="region of interest" description="Disordered" evidence="1">
    <location>
        <begin position="333"/>
        <end position="374"/>
    </location>
</feature>
<dbReference type="Proteomes" id="UP000001449">
    <property type="component" value="Chromosome 16"/>
</dbReference>
<reference evidence="2 3" key="2">
    <citation type="journal article" date="2008" name="Nature">
        <title>The Phaeodactylum genome reveals the evolutionary history of diatom genomes.</title>
        <authorList>
            <person name="Bowler C."/>
            <person name="Allen A.E."/>
            <person name="Badger J.H."/>
            <person name="Grimwood J."/>
            <person name="Jabbari K."/>
            <person name="Kuo A."/>
            <person name="Maheswari U."/>
            <person name="Martens C."/>
            <person name="Maumus F."/>
            <person name="Otillar R.P."/>
            <person name="Rayko E."/>
            <person name="Salamov A."/>
            <person name="Vandepoele K."/>
            <person name="Beszteri B."/>
            <person name="Gruber A."/>
            <person name="Heijde M."/>
            <person name="Katinka M."/>
            <person name="Mock T."/>
            <person name="Valentin K."/>
            <person name="Verret F."/>
            <person name="Berges J.A."/>
            <person name="Brownlee C."/>
            <person name="Cadoret J.P."/>
            <person name="Chiovitti A."/>
            <person name="Choi C.J."/>
            <person name="Coesel S."/>
            <person name="De Martino A."/>
            <person name="Detter J.C."/>
            <person name="Durkin C."/>
            <person name="Falciatore A."/>
            <person name="Fournet J."/>
            <person name="Haruta M."/>
            <person name="Huysman M.J."/>
            <person name="Jenkins B.D."/>
            <person name="Jiroutova K."/>
            <person name="Jorgensen R.E."/>
            <person name="Joubert Y."/>
            <person name="Kaplan A."/>
            <person name="Kroger N."/>
            <person name="Kroth P.G."/>
            <person name="La Roche J."/>
            <person name="Lindquist E."/>
            <person name="Lommer M."/>
            <person name="Martin-Jezequel V."/>
            <person name="Lopez P.J."/>
            <person name="Lucas S."/>
            <person name="Mangogna M."/>
            <person name="McGinnis K."/>
            <person name="Medlin L.K."/>
            <person name="Montsant A."/>
            <person name="Oudot-Le Secq M.P."/>
            <person name="Napoli C."/>
            <person name="Obornik M."/>
            <person name="Parker M.S."/>
            <person name="Petit J.L."/>
            <person name="Porcel B.M."/>
            <person name="Poulsen N."/>
            <person name="Robison M."/>
            <person name="Rychlewski L."/>
            <person name="Rynearson T.A."/>
            <person name="Schmutz J."/>
            <person name="Shapiro H."/>
            <person name="Siaut M."/>
            <person name="Stanley M."/>
            <person name="Sussman M.R."/>
            <person name="Taylor A.R."/>
            <person name="Vardi A."/>
            <person name="von Dassow P."/>
            <person name="Vyverman W."/>
            <person name="Willis A."/>
            <person name="Wyrwicz L.S."/>
            <person name="Rokhsar D.S."/>
            <person name="Weissenbach J."/>
            <person name="Armbrust E.V."/>
            <person name="Green B.R."/>
            <person name="Van de Peer Y."/>
            <person name="Grigoriev I.V."/>
        </authorList>
    </citation>
    <scope>NUCLEOTIDE SEQUENCE [LARGE SCALE GENOMIC DNA]</scope>
    <source>
        <strain evidence="2 3">CCMP1335</strain>
    </source>
</reference>
<dbReference type="PANTHER" id="PTHR35213">
    <property type="entry name" value="RING-TYPE DOMAIN-CONTAINING PROTEIN-RELATED"/>
    <property type="match status" value="1"/>
</dbReference>
<reference evidence="2 3" key="1">
    <citation type="journal article" date="2004" name="Science">
        <title>The genome of the diatom Thalassiosira pseudonana: ecology, evolution, and metabolism.</title>
        <authorList>
            <person name="Armbrust E.V."/>
            <person name="Berges J.A."/>
            <person name="Bowler C."/>
            <person name="Green B.R."/>
            <person name="Martinez D."/>
            <person name="Putnam N.H."/>
            <person name="Zhou S."/>
            <person name="Allen A.E."/>
            <person name="Apt K.E."/>
            <person name="Bechner M."/>
            <person name="Brzezinski M.A."/>
            <person name="Chaal B.K."/>
            <person name="Chiovitti A."/>
            <person name="Davis A.K."/>
            <person name="Demarest M.S."/>
            <person name="Detter J.C."/>
            <person name="Glavina T."/>
            <person name="Goodstein D."/>
            <person name="Hadi M.Z."/>
            <person name="Hellsten U."/>
            <person name="Hildebrand M."/>
            <person name="Jenkins B.D."/>
            <person name="Jurka J."/>
            <person name="Kapitonov V.V."/>
            <person name="Kroger N."/>
            <person name="Lau W.W."/>
            <person name="Lane T.W."/>
            <person name="Larimer F.W."/>
            <person name="Lippmeier J.C."/>
            <person name="Lucas S."/>
            <person name="Medina M."/>
            <person name="Montsant A."/>
            <person name="Obornik M."/>
            <person name="Parker M.S."/>
            <person name="Palenik B."/>
            <person name="Pazour G.J."/>
            <person name="Richardson P.M."/>
            <person name="Rynearson T.A."/>
            <person name="Saito M.A."/>
            <person name="Schwartz D.C."/>
            <person name="Thamatrakoln K."/>
            <person name="Valentin K."/>
            <person name="Vardi A."/>
            <person name="Wilkerson F.P."/>
            <person name="Rokhsar D.S."/>
        </authorList>
    </citation>
    <scope>NUCLEOTIDE SEQUENCE [LARGE SCALE GENOMIC DNA]</scope>
    <source>
        <strain evidence="2 3">CCMP1335</strain>
    </source>
</reference>
<evidence type="ECO:0000313" key="2">
    <source>
        <dbReference type="EMBL" id="EED86826.1"/>
    </source>
</evidence>
<evidence type="ECO:0000256" key="1">
    <source>
        <dbReference type="SAM" id="MobiDB-lite"/>
    </source>
</evidence>